<accession>A0ABU9N8Z5</accession>
<evidence type="ECO:0000256" key="1">
    <source>
        <dbReference type="SAM" id="Phobius"/>
    </source>
</evidence>
<evidence type="ECO:0000313" key="3">
    <source>
        <dbReference type="Proteomes" id="UP001460072"/>
    </source>
</evidence>
<keyword evidence="1" id="KW-0812">Transmembrane</keyword>
<sequence length="140" mass="16295">MEDEELNKIIEILESKNSKDIASFGLYYRDGEDEMHIKANKDGFELFAAELLKASRDSEKIINSTEKNYIDFGWKRKWISGELIAYIKPISENRDEIKEDKPHRTSFKDDLLKYGCLTLIAITAIGIAVGFYTIFEWLFK</sequence>
<name>A0ABU9N8Z5_9FLAO</name>
<dbReference type="Proteomes" id="UP001460072">
    <property type="component" value="Unassembled WGS sequence"/>
</dbReference>
<feature type="transmembrane region" description="Helical" evidence="1">
    <location>
        <begin position="111"/>
        <end position="135"/>
    </location>
</feature>
<evidence type="ECO:0000313" key="2">
    <source>
        <dbReference type="EMBL" id="MEM0543911.1"/>
    </source>
</evidence>
<reference evidence="2 3" key="1">
    <citation type="submission" date="2024-03" db="EMBL/GenBank/DDBJ databases">
        <title>Two novel species of the genus Flavobacterium exhibiting potentially degradation of complex polysaccharides.</title>
        <authorList>
            <person name="Lian X."/>
        </authorList>
    </citation>
    <scope>NUCLEOTIDE SEQUENCE [LARGE SCALE GENOMIC DNA]</scope>
    <source>
        <strain evidence="3">j3</strain>
    </source>
</reference>
<dbReference type="EMBL" id="JBCGDO010000032">
    <property type="protein sequence ID" value="MEM0543911.1"/>
    <property type="molecule type" value="Genomic_DNA"/>
</dbReference>
<protein>
    <submittedName>
        <fullName evidence="2">Uncharacterized protein</fullName>
    </submittedName>
</protein>
<organism evidence="2 3">
    <name type="scientific">Flavobacterium aureirubrum</name>
    <dbReference type="NCBI Taxonomy" id="3133147"/>
    <lineage>
        <taxon>Bacteria</taxon>
        <taxon>Pseudomonadati</taxon>
        <taxon>Bacteroidota</taxon>
        <taxon>Flavobacteriia</taxon>
        <taxon>Flavobacteriales</taxon>
        <taxon>Flavobacteriaceae</taxon>
        <taxon>Flavobacterium</taxon>
    </lineage>
</organism>
<gene>
    <name evidence="2" type="ORF">WFZ85_14960</name>
</gene>
<proteinExistence type="predicted"/>
<dbReference type="RefSeq" id="WP_342697080.1">
    <property type="nucleotide sequence ID" value="NZ_JBCGDO010000032.1"/>
</dbReference>
<keyword evidence="3" id="KW-1185">Reference proteome</keyword>
<comment type="caution">
    <text evidence="2">The sequence shown here is derived from an EMBL/GenBank/DDBJ whole genome shotgun (WGS) entry which is preliminary data.</text>
</comment>
<keyword evidence="1" id="KW-0472">Membrane</keyword>
<keyword evidence="1" id="KW-1133">Transmembrane helix</keyword>